<dbReference type="Pfam" id="PF00319">
    <property type="entry name" value="SRF-TF"/>
    <property type="match status" value="1"/>
</dbReference>
<dbReference type="GO" id="GO:0000977">
    <property type="term" value="F:RNA polymerase II transcription regulatory region sequence-specific DNA binding"/>
    <property type="evidence" value="ECO:0007669"/>
    <property type="project" value="InterPro"/>
</dbReference>
<feature type="domain" description="K-box" evidence="7">
    <location>
        <begin position="88"/>
        <end position="179"/>
    </location>
</feature>
<proteinExistence type="predicted"/>
<dbReference type="Pfam" id="PF01486">
    <property type="entry name" value="K-box"/>
    <property type="match status" value="1"/>
</dbReference>
<evidence type="ECO:0000256" key="3">
    <source>
        <dbReference type="ARBA" id="ARBA00023125"/>
    </source>
</evidence>
<dbReference type="GO" id="GO:0045944">
    <property type="term" value="P:positive regulation of transcription by RNA polymerase II"/>
    <property type="evidence" value="ECO:0007669"/>
    <property type="project" value="InterPro"/>
</dbReference>
<dbReference type="Gramene" id="Zm00001eb174000_T005">
    <property type="protein sequence ID" value="Zm00001eb174000_P005"/>
    <property type="gene ID" value="Zm00001eb174000"/>
</dbReference>
<reference evidence="9" key="1">
    <citation type="journal article" date="2009" name="Science">
        <title>The B73 maize genome: complexity, diversity, and dynamics.</title>
        <authorList>
            <person name="Schnable P.S."/>
            <person name="Ware D."/>
            <person name="Fulton R.S."/>
            <person name="Stein J.C."/>
            <person name="Wei F."/>
            <person name="Pasternak S."/>
            <person name="Liang C."/>
            <person name="Zhang J."/>
            <person name="Fulton L."/>
            <person name="Graves T.A."/>
            <person name="Minx P."/>
            <person name="Reily A.D."/>
            <person name="Courtney L."/>
            <person name="Kruchowski S.S."/>
            <person name="Tomlinson C."/>
            <person name="Strong C."/>
            <person name="Delehaunty K."/>
            <person name="Fronick C."/>
            <person name="Courtney B."/>
            <person name="Rock S.M."/>
            <person name="Belter E."/>
            <person name="Du F."/>
            <person name="Kim K."/>
            <person name="Abbott R.M."/>
            <person name="Cotton M."/>
            <person name="Levy A."/>
            <person name="Marchetto P."/>
            <person name="Ochoa K."/>
            <person name="Jackson S.M."/>
            <person name="Gillam B."/>
            <person name="Chen W."/>
            <person name="Yan L."/>
            <person name="Higginbotham J."/>
            <person name="Cardenas M."/>
            <person name="Waligorski J."/>
            <person name="Applebaum E."/>
            <person name="Phelps L."/>
            <person name="Falcone J."/>
            <person name="Kanchi K."/>
            <person name="Thane T."/>
            <person name="Scimone A."/>
            <person name="Thane N."/>
            <person name="Henke J."/>
            <person name="Wang T."/>
            <person name="Ruppert J."/>
            <person name="Shah N."/>
            <person name="Rotter K."/>
            <person name="Hodges J."/>
            <person name="Ingenthron E."/>
            <person name="Cordes M."/>
            <person name="Kohlberg S."/>
            <person name="Sgro J."/>
            <person name="Delgado B."/>
            <person name="Mead K."/>
            <person name="Chinwalla A."/>
            <person name="Leonard S."/>
            <person name="Crouse K."/>
            <person name="Collura K."/>
            <person name="Kudrna D."/>
            <person name="Currie J."/>
            <person name="He R."/>
            <person name="Angelova A."/>
            <person name="Rajasekar S."/>
            <person name="Mueller T."/>
            <person name="Lomeli R."/>
            <person name="Scara G."/>
            <person name="Ko A."/>
            <person name="Delaney K."/>
            <person name="Wissotski M."/>
            <person name="Lopez G."/>
            <person name="Campos D."/>
            <person name="Braidotti M."/>
            <person name="Ashley E."/>
            <person name="Golser W."/>
            <person name="Kim H."/>
            <person name="Lee S."/>
            <person name="Lin J."/>
            <person name="Dujmic Z."/>
            <person name="Kim W."/>
            <person name="Talag J."/>
            <person name="Zuccolo A."/>
            <person name="Fan C."/>
            <person name="Sebastian A."/>
            <person name="Kramer M."/>
            <person name="Spiegel L."/>
            <person name="Nascimento L."/>
            <person name="Zutavern T."/>
            <person name="Miller B."/>
            <person name="Ambroise C."/>
            <person name="Muller S."/>
            <person name="Spooner W."/>
            <person name="Narechania A."/>
            <person name="Ren L."/>
            <person name="Wei S."/>
            <person name="Kumari S."/>
            <person name="Faga B."/>
            <person name="Levy M.J."/>
            <person name="McMahan L."/>
            <person name="Van Buren P."/>
            <person name="Vaughn M.W."/>
            <person name="Ying K."/>
            <person name="Yeh C.-T."/>
            <person name="Emrich S.J."/>
            <person name="Jia Y."/>
            <person name="Kalyanaraman A."/>
            <person name="Hsia A.-P."/>
            <person name="Barbazuk W.B."/>
            <person name="Baucom R.S."/>
            <person name="Brutnell T.P."/>
            <person name="Carpita N.C."/>
            <person name="Chaparro C."/>
            <person name="Chia J.-M."/>
            <person name="Deragon J.-M."/>
            <person name="Estill J.C."/>
            <person name="Fu Y."/>
            <person name="Jeddeloh J.A."/>
            <person name="Han Y."/>
            <person name="Lee H."/>
            <person name="Li P."/>
            <person name="Lisch D.R."/>
            <person name="Liu S."/>
            <person name="Liu Z."/>
            <person name="Nagel D.H."/>
            <person name="McCann M.C."/>
            <person name="SanMiguel P."/>
            <person name="Myers A.M."/>
            <person name="Nettleton D."/>
            <person name="Nguyen J."/>
            <person name="Penning B.W."/>
            <person name="Ponnala L."/>
            <person name="Schneider K.L."/>
            <person name="Schwartz D.C."/>
            <person name="Sharma A."/>
            <person name="Soderlund C."/>
            <person name="Springer N.M."/>
            <person name="Sun Q."/>
            <person name="Wang H."/>
            <person name="Waterman M."/>
            <person name="Westerman R."/>
            <person name="Wolfgruber T.K."/>
            <person name="Yang L."/>
            <person name="Yu Y."/>
            <person name="Zhang L."/>
            <person name="Zhou S."/>
            <person name="Zhu Q."/>
            <person name="Bennetzen J.L."/>
            <person name="Dawe R.K."/>
            <person name="Jiang J."/>
            <person name="Jiang N."/>
            <person name="Presting G.G."/>
            <person name="Wessler S.R."/>
            <person name="Aluru S."/>
            <person name="Martienssen R.A."/>
            <person name="Clifton S.W."/>
            <person name="McCombie W.R."/>
            <person name="Wing R.A."/>
            <person name="Wilson R.K."/>
        </authorList>
    </citation>
    <scope>NUCLEOTIDE SEQUENCE [LARGE SCALE GENOMIC DNA]</scope>
    <source>
        <strain evidence="9">cv. B73</strain>
    </source>
</reference>
<dbReference type="InterPro" id="IPR002487">
    <property type="entry name" value="TF_Kbox"/>
</dbReference>
<dbReference type="AlphaFoldDB" id="A0A804NNM1"/>
<dbReference type="CDD" id="cd00265">
    <property type="entry name" value="MADS_MEF2_like"/>
    <property type="match status" value="1"/>
</dbReference>
<dbReference type="InterPro" id="IPR036879">
    <property type="entry name" value="TF_MADSbox_sf"/>
</dbReference>
<protein>
    <recommendedName>
        <fullName evidence="10">MADS-box transcription factor 26</fullName>
    </recommendedName>
</protein>
<dbReference type="InterPro" id="IPR002100">
    <property type="entry name" value="TF_MADSbox"/>
</dbReference>
<dbReference type="GeneID" id="100282492"/>
<evidence type="ECO:0000313" key="8">
    <source>
        <dbReference type="EnsemblPlants" id="Zm00001eb174000_P005"/>
    </source>
</evidence>
<comment type="subcellular location">
    <subcellularLocation>
        <location evidence="1">Nucleus</location>
    </subcellularLocation>
</comment>
<dbReference type="Gene3D" id="3.40.1810.10">
    <property type="entry name" value="Transcription factor, MADS-box"/>
    <property type="match status" value="1"/>
</dbReference>
<keyword evidence="3" id="KW-0238">DNA-binding</keyword>
<evidence type="ECO:0000259" key="6">
    <source>
        <dbReference type="PROSITE" id="PS50066"/>
    </source>
</evidence>
<dbReference type="RefSeq" id="XP_008677251.1">
    <property type="nucleotide sequence ID" value="XM_008679029.4"/>
</dbReference>
<keyword evidence="5" id="KW-0539">Nucleus</keyword>
<dbReference type="InterPro" id="IPR050142">
    <property type="entry name" value="MADS-box/MEF2_TF"/>
</dbReference>
<dbReference type="PROSITE" id="PS51297">
    <property type="entry name" value="K_BOX"/>
    <property type="match status" value="1"/>
</dbReference>
<evidence type="ECO:0000256" key="4">
    <source>
        <dbReference type="ARBA" id="ARBA00023163"/>
    </source>
</evidence>
<keyword evidence="4" id="KW-0804">Transcription</keyword>
<reference evidence="8" key="2">
    <citation type="submission" date="2019-07" db="EMBL/GenBank/DDBJ databases">
        <authorList>
            <person name="Seetharam A."/>
            <person name="Woodhouse M."/>
            <person name="Cannon E."/>
        </authorList>
    </citation>
    <scope>NUCLEOTIDE SEQUENCE [LARGE SCALE GENOMIC DNA]</scope>
    <source>
        <strain evidence="8">cv. B73</strain>
    </source>
</reference>
<accession>A0A804NNM1</accession>
<dbReference type="PRINTS" id="PR00404">
    <property type="entry name" value="MADSDOMAIN"/>
</dbReference>
<keyword evidence="2" id="KW-0805">Transcription regulation</keyword>
<sequence>MARGKVQLRRVENPVHRQVTFCKRRAGLLKKARELSVLCDASVGIIVFSAHGKLYDLATTGTMEELIERYKAASAGEATTDGCGRHNRMDPKHETTVLQQEINLLQKGLRYIYGNRANEHMNVDELNALERYLEIWMYNTRSAKMQIMAQEIQALKSKEGMLKAANEILQEKVFSNCQLTLWYKLQIVEQSSLLDVGMVVADQQNGRFSTVPLVEEVISSNPLTVLSGYSSCRGSEMGYSF</sequence>
<dbReference type="GO" id="GO:0005634">
    <property type="term" value="C:nucleus"/>
    <property type="evidence" value="ECO:0007669"/>
    <property type="project" value="UniProtKB-SubCell"/>
</dbReference>
<dbReference type="InterPro" id="IPR033896">
    <property type="entry name" value="MEF2-like_N"/>
</dbReference>
<evidence type="ECO:0000313" key="9">
    <source>
        <dbReference type="Proteomes" id="UP000007305"/>
    </source>
</evidence>
<gene>
    <name evidence="8" type="primary">LOC100282492</name>
</gene>
<dbReference type="PANTHER" id="PTHR48019">
    <property type="entry name" value="SERUM RESPONSE FACTOR HOMOLOG"/>
    <property type="match status" value="1"/>
</dbReference>
<evidence type="ECO:0000256" key="5">
    <source>
        <dbReference type="ARBA" id="ARBA00023242"/>
    </source>
</evidence>
<reference evidence="8" key="3">
    <citation type="submission" date="2021-05" db="UniProtKB">
        <authorList>
            <consortium name="EnsemblPlants"/>
        </authorList>
    </citation>
    <scope>IDENTIFICATION</scope>
    <source>
        <strain evidence="8">cv. B73</strain>
    </source>
</reference>
<dbReference type="SUPFAM" id="SSF55455">
    <property type="entry name" value="SRF-like"/>
    <property type="match status" value="1"/>
</dbReference>
<evidence type="ECO:0000259" key="7">
    <source>
        <dbReference type="PROSITE" id="PS51297"/>
    </source>
</evidence>
<evidence type="ECO:0008006" key="10">
    <source>
        <dbReference type="Google" id="ProtNLM"/>
    </source>
</evidence>
<dbReference type="EnsemblPlants" id="Zm00001eb174000_T005">
    <property type="protein sequence ID" value="Zm00001eb174000_P005"/>
    <property type="gene ID" value="Zm00001eb174000"/>
</dbReference>
<dbReference type="GO" id="GO:0046983">
    <property type="term" value="F:protein dimerization activity"/>
    <property type="evidence" value="ECO:0007669"/>
    <property type="project" value="InterPro"/>
</dbReference>
<dbReference type="Proteomes" id="UP000007305">
    <property type="component" value="Chromosome 4"/>
</dbReference>
<dbReference type="PROSITE" id="PS50066">
    <property type="entry name" value="MADS_BOX_2"/>
    <property type="match status" value="1"/>
</dbReference>
<dbReference type="OrthoDB" id="1898716at2759"/>
<dbReference type="GO" id="GO:0003700">
    <property type="term" value="F:DNA-binding transcription factor activity"/>
    <property type="evidence" value="ECO:0007669"/>
    <property type="project" value="InterPro"/>
</dbReference>
<evidence type="ECO:0000256" key="1">
    <source>
        <dbReference type="ARBA" id="ARBA00004123"/>
    </source>
</evidence>
<organism evidence="8 9">
    <name type="scientific">Zea mays</name>
    <name type="common">Maize</name>
    <dbReference type="NCBI Taxonomy" id="4577"/>
    <lineage>
        <taxon>Eukaryota</taxon>
        <taxon>Viridiplantae</taxon>
        <taxon>Streptophyta</taxon>
        <taxon>Embryophyta</taxon>
        <taxon>Tracheophyta</taxon>
        <taxon>Spermatophyta</taxon>
        <taxon>Magnoliopsida</taxon>
        <taxon>Liliopsida</taxon>
        <taxon>Poales</taxon>
        <taxon>Poaceae</taxon>
        <taxon>PACMAD clade</taxon>
        <taxon>Panicoideae</taxon>
        <taxon>Andropogonodae</taxon>
        <taxon>Andropogoneae</taxon>
        <taxon>Tripsacinae</taxon>
        <taxon>Zea</taxon>
    </lineage>
</organism>
<keyword evidence="9" id="KW-1185">Reference proteome</keyword>
<feature type="domain" description="MADS-box" evidence="6">
    <location>
        <begin position="1"/>
        <end position="61"/>
    </location>
</feature>
<evidence type="ECO:0000256" key="2">
    <source>
        <dbReference type="ARBA" id="ARBA00023015"/>
    </source>
</evidence>
<dbReference type="SMART" id="SM00432">
    <property type="entry name" value="MADS"/>
    <property type="match status" value="1"/>
</dbReference>
<name>A0A804NNM1_MAIZE</name>